<dbReference type="SUPFAM" id="SSF49373">
    <property type="entry name" value="Invasin/intimin cell-adhesion fragments"/>
    <property type="match status" value="2"/>
</dbReference>
<proteinExistence type="predicted"/>
<feature type="region of interest" description="Disordered" evidence="1">
    <location>
        <begin position="39"/>
        <end position="58"/>
    </location>
</feature>
<keyword evidence="2" id="KW-0732">Signal</keyword>
<feature type="signal peptide" evidence="2">
    <location>
        <begin position="1"/>
        <end position="24"/>
    </location>
</feature>
<evidence type="ECO:0000256" key="1">
    <source>
        <dbReference type="SAM" id="MobiDB-lite"/>
    </source>
</evidence>
<protein>
    <submittedName>
        <fullName evidence="3">Uncharacterized protein</fullName>
    </submittedName>
</protein>
<dbReference type="RefSeq" id="WP_159725661.1">
    <property type="nucleotide sequence ID" value="NZ_LR732744.1"/>
</dbReference>
<feature type="compositionally biased region" description="Low complexity" evidence="1">
    <location>
        <begin position="39"/>
        <end position="53"/>
    </location>
</feature>
<dbReference type="InterPro" id="IPR008964">
    <property type="entry name" value="Invasin/intimin_cell_adhesion"/>
</dbReference>
<dbReference type="EMBL" id="CABWKZ010000021">
    <property type="protein sequence ID" value="VXA56161.1"/>
    <property type="molecule type" value="Genomic_DNA"/>
</dbReference>
<accession>A0A653K5M6</accession>
<sequence length="1700" mass="179959">MTYFKGLKKIGVNTTVLATSVALVACGGGGGGYYGNNNSSGDNNSNGNNTGGNQSETDTSKVADSLNIILQDTEGKTLQIAQDNSQVKVAVKVLNVDKGGVAGKDVRLSIADSDKLGVASTNSKVTSDANGVAVFTLNIPVLQADSGKVQLTAVVDGTKISIPYTLNIKKTTTIVSDYNLSVPQGAILNLPNGSVDLPVVVTDTKGGAKAGQTIELSLPQEMNGKFAIEPGSSITTDSQGKATFKIIPNAGLTAGDISTFIGSSQKLTFKLIDENRAEKQEVTSLTFKDTSKIVNVLEVITPEASIKAKAGTAKVRVFAKNSNGDVLSNTKVKLAVDAIADSYGVKLDKTEAITNTQGYAEFTLTSNSDYPIALAQHGIELTATYTENSQNINGKATVQVVTADETVEDQEAIQRLEVASSYKVNAVDGVVEVKVKAVNFKGLGASKGKITLSLNSEAQSNGVTFEGAATRDINENGFVTFKLKTITSVPKPTQKTIDALVNAGIIATFKAGNNVENKIEISVEDAAISTEALQYLQIDPILESFDPKKDQTITVKVKAIGIKGSPLKNEKILFNSSNEQLQSLGLSLKDQAEKQTDDTGYTTYTFEYKYNTKPEQQNAANEGILLTFSSISDSAKTQAVKLNFATRDLPELDYLSVDTDGVKSIVLGVEKLITVRVKAVNKQGNALTNQEVGLSVTDSISLTKGVSYGSPTKVTTDSNGTAIFNLKVKPQNQSDFNTLMQGIDIKITPTGADTKSVSRHIELSALTVDAEVDSKVEQLMIDPIVNAYSSVQNQNIVVRTKALDNKGNPLVNARVNITPSLSNADMKTLQLSLVSQAEQITDAEGYVTFTYSYKYDGTPEQAVLAHSGVEFTVSSAITNKIDKVGIKFTSLPKVLDYLNVAISNYAVTLNGTAKVITITVDAKDIDGNVLPGQVVGIGLNEAALPNGVTFLTPTSKVTDSNGKATFQINIDPKTATQIDNLDANDLTVAIVGKRPDGTQYSAVQKIELSKPTVVLQDLANLEITSVNPNLSVLGGETRVKVIAKDAAGNAIPNTPITVALSSLVSSRVSLSGVPTTTNSKGEAEFTVTVSEGKYDESLIKNGIIFAIVGTNLNNGDRLQQTSSIGITAPANALNPRLVADVKTVTAGQTVKVYASVKDEMGLNTAAGIPMRLSLNSEATAAGVKLSSEAVVIQANGSVAVDLIIPKGISSATLSSIVVTGIIRDPRGNEIPTNLTFTVQDAINPYHLTIGSNRVSLSSAGDTALVTVKLLDSNQGGVANQPVTLSIADPRMATSIKGSSQIVTDEFGEAVFELSMKAVAGLVSPIPNIVLTATHTNENGVAVSQNSQLQVHTPVALAPQLDLKIKASKDKLNVRGDAVDVSVLVTDMNGSSQSGKAVTLTIPAYQQNGAYIKGASTLESDTNGWVKFTVVIDESLRATGYDFVTNDLVVEAVVKDTQNTERRQSYTVDVVPSEIPVTIGSIDVNVNPTQIGSTNNGIYYTLEGSVQLLDVDGKPVANQDVVLDTRPTSYSLGKWLFAIQKDPWDRTVTPFKLKGEYPFNDLKAWVKPGDDYYALSGATPDLGTTNNPVYGCAINPASTSWVANGKALRVVRLIGSDANHPATATYRTDNYGRFDFQIEYPKANAHWLNVQIGAKATLAQTPVRGYTNFTLPALKSDFATDGSYAPNEISPYNTQSMTCSD</sequence>
<dbReference type="PROSITE" id="PS51257">
    <property type="entry name" value="PROKAR_LIPOPROTEIN"/>
    <property type="match status" value="1"/>
</dbReference>
<reference evidence="3 4" key="1">
    <citation type="submission" date="2019-10" db="EMBL/GenBank/DDBJ databases">
        <authorList>
            <person name="Karimi E."/>
        </authorList>
    </citation>
    <scope>NUCLEOTIDE SEQUENCE [LARGE SCALE GENOMIC DNA]</scope>
    <source>
        <strain evidence="3">Acinetobacter sp. 8BE</strain>
    </source>
</reference>
<evidence type="ECO:0000313" key="4">
    <source>
        <dbReference type="Proteomes" id="UP000430404"/>
    </source>
</evidence>
<organism evidence="3 4">
    <name type="scientific">Acinetobacter proteolyticus</name>
    <dbReference type="NCBI Taxonomy" id="1776741"/>
    <lineage>
        <taxon>Bacteria</taxon>
        <taxon>Pseudomonadati</taxon>
        <taxon>Pseudomonadota</taxon>
        <taxon>Gammaproteobacteria</taxon>
        <taxon>Moraxellales</taxon>
        <taxon>Moraxellaceae</taxon>
        <taxon>Acinetobacter</taxon>
    </lineage>
</organism>
<feature type="chain" id="PRO_5024879627" evidence="2">
    <location>
        <begin position="25"/>
        <end position="1700"/>
    </location>
</feature>
<name>A0A653K5M6_9GAMM</name>
<dbReference type="Gene3D" id="2.60.40.10">
    <property type="entry name" value="Immunoglobulins"/>
    <property type="match status" value="4"/>
</dbReference>
<gene>
    <name evidence="3" type="ORF">ACI8B_280085</name>
</gene>
<evidence type="ECO:0000313" key="3">
    <source>
        <dbReference type="EMBL" id="VXA56161.1"/>
    </source>
</evidence>
<evidence type="ECO:0000256" key="2">
    <source>
        <dbReference type="SAM" id="SignalP"/>
    </source>
</evidence>
<dbReference type="InterPro" id="IPR013783">
    <property type="entry name" value="Ig-like_fold"/>
</dbReference>
<dbReference type="Proteomes" id="UP000430404">
    <property type="component" value="Unassembled WGS sequence"/>
</dbReference>